<dbReference type="InterPro" id="IPR012675">
    <property type="entry name" value="Beta-grasp_dom_sf"/>
</dbReference>
<name>A0ABW7P2R4_9GAMM</name>
<evidence type="ECO:0000256" key="2">
    <source>
        <dbReference type="ARBA" id="ARBA00024200"/>
    </source>
</evidence>
<evidence type="ECO:0000313" key="5">
    <source>
        <dbReference type="Proteomes" id="UP001610706"/>
    </source>
</evidence>
<comment type="similarity">
    <text evidence="2">Belongs to the MoaD family.</text>
</comment>
<dbReference type="NCBIfam" id="TIGR01682">
    <property type="entry name" value="moaD"/>
    <property type="match status" value="1"/>
</dbReference>
<dbReference type="NCBIfam" id="NF008347">
    <property type="entry name" value="PRK11130.1"/>
    <property type="match status" value="1"/>
</dbReference>
<reference evidence="4 5" key="1">
    <citation type="submission" date="2024-08" db="EMBL/GenBank/DDBJ databases">
        <title>Oceanimonas smirnovii Genome sequencing and assembly.</title>
        <authorList>
            <person name="Tang B."/>
        </authorList>
    </citation>
    <scope>NUCLEOTIDE SEQUENCE [LARGE SCALE GENOMIC DNA]</scope>
    <source>
        <strain evidence="4 5">OS2020-119</strain>
    </source>
</reference>
<evidence type="ECO:0000256" key="3">
    <source>
        <dbReference type="ARBA" id="ARBA00024247"/>
    </source>
</evidence>
<dbReference type="Gene3D" id="3.10.20.30">
    <property type="match status" value="1"/>
</dbReference>
<gene>
    <name evidence="4" type="primary">moaD</name>
    <name evidence="4" type="ORF">AB9R89_10080</name>
</gene>
<organism evidence="4 5">
    <name type="scientific">Oceanimonas smirnovii</name>
    <dbReference type="NCBI Taxonomy" id="264574"/>
    <lineage>
        <taxon>Bacteria</taxon>
        <taxon>Pseudomonadati</taxon>
        <taxon>Pseudomonadota</taxon>
        <taxon>Gammaproteobacteria</taxon>
        <taxon>Aeromonadales</taxon>
        <taxon>Aeromonadaceae</taxon>
        <taxon>Oceanimonas</taxon>
    </lineage>
</organism>
<comment type="caution">
    <text evidence="4">The sequence shown here is derived from an EMBL/GenBank/DDBJ whole genome shotgun (WGS) entry which is preliminary data.</text>
</comment>
<accession>A0ABW7P2R4</accession>
<dbReference type="InterPro" id="IPR003749">
    <property type="entry name" value="ThiS/MoaD-like"/>
</dbReference>
<dbReference type="PANTHER" id="PTHR33359">
    <property type="entry name" value="MOLYBDOPTERIN SYNTHASE SULFUR CARRIER SUBUNIT"/>
    <property type="match status" value="1"/>
</dbReference>
<dbReference type="EMBL" id="JBGFTR010000014">
    <property type="protein sequence ID" value="MFH7565669.1"/>
    <property type="molecule type" value="Genomic_DNA"/>
</dbReference>
<sequence>MIKVVFFARVREQLGEDELSLETEFANVNALREHLAARNETWAQVLADNSLLVAVNHEMANPATLLKDGDEVAFFPPVTGG</sequence>
<dbReference type="Pfam" id="PF02597">
    <property type="entry name" value="ThiS"/>
    <property type="match status" value="1"/>
</dbReference>
<dbReference type="SUPFAM" id="SSF54285">
    <property type="entry name" value="MoaD/ThiS"/>
    <property type="match status" value="1"/>
</dbReference>
<evidence type="ECO:0000256" key="1">
    <source>
        <dbReference type="ARBA" id="ARBA00022741"/>
    </source>
</evidence>
<evidence type="ECO:0000313" key="4">
    <source>
        <dbReference type="EMBL" id="MFH7565669.1"/>
    </source>
</evidence>
<dbReference type="NCBIfam" id="TIGR01687">
    <property type="entry name" value="moaD_arch"/>
    <property type="match status" value="1"/>
</dbReference>
<dbReference type="InterPro" id="IPR010038">
    <property type="entry name" value="MoaD_arc-typ"/>
</dbReference>
<dbReference type="GO" id="GO:0030366">
    <property type="term" value="F:molybdopterin synthase activity"/>
    <property type="evidence" value="ECO:0007669"/>
    <property type="project" value="UniProtKB-EC"/>
</dbReference>
<dbReference type="InterPro" id="IPR044672">
    <property type="entry name" value="MOCS2A"/>
</dbReference>
<dbReference type="RefSeq" id="WP_395545504.1">
    <property type="nucleotide sequence ID" value="NZ_CP166302.1"/>
</dbReference>
<dbReference type="InterPro" id="IPR016155">
    <property type="entry name" value="Mopterin_synth/thiamin_S_b"/>
</dbReference>
<dbReference type="CDD" id="cd00754">
    <property type="entry name" value="Ubl_MoaD"/>
    <property type="match status" value="1"/>
</dbReference>
<keyword evidence="1" id="KW-0547">Nucleotide-binding</keyword>
<proteinExistence type="inferred from homology"/>
<keyword evidence="5" id="KW-1185">Reference proteome</keyword>
<protein>
    <recommendedName>
        <fullName evidence="3">Molybdopterin synthase sulfur carrier subunit</fullName>
    </recommendedName>
</protein>
<dbReference type="PANTHER" id="PTHR33359:SF1">
    <property type="entry name" value="MOLYBDOPTERIN SYNTHASE SULFUR CARRIER SUBUNIT"/>
    <property type="match status" value="1"/>
</dbReference>
<keyword evidence="4" id="KW-0808">Transferase</keyword>
<dbReference type="Proteomes" id="UP001610706">
    <property type="component" value="Unassembled WGS sequence"/>
</dbReference>